<dbReference type="Gene3D" id="3.90.1300.10">
    <property type="entry name" value="Amidase signature (AS) domain"/>
    <property type="match status" value="1"/>
</dbReference>
<dbReference type="STRING" id="1182542.W9YCQ6"/>
<proteinExistence type="inferred from homology"/>
<dbReference type="InterPro" id="IPR020556">
    <property type="entry name" value="Amidase_CS"/>
</dbReference>
<dbReference type="OrthoDB" id="6428749at2759"/>
<evidence type="ECO:0000256" key="4">
    <source>
        <dbReference type="ARBA" id="ARBA00022801"/>
    </source>
</evidence>
<keyword evidence="4" id="KW-0378">Hydrolase</keyword>
<evidence type="ECO:0000256" key="6">
    <source>
        <dbReference type="PIRSR" id="PIRSR001221-2"/>
    </source>
</evidence>
<dbReference type="Pfam" id="PF01425">
    <property type="entry name" value="Amidase"/>
    <property type="match status" value="1"/>
</dbReference>
<dbReference type="InterPro" id="IPR036928">
    <property type="entry name" value="AS_sf"/>
</dbReference>
<dbReference type="Proteomes" id="UP000019478">
    <property type="component" value="Unassembled WGS sequence"/>
</dbReference>
<evidence type="ECO:0000256" key="1">
    <source>
        <dbReference type="ARBA" id="ARBA00001311"/>
    </source>
</evidence>
<protein>
    <recommendedName>
        <fullName evidence="3">amidase</fullName>
        <ecNumber evidence="3">3.5.1.4</ecNumber>
    </recommendedName>
</protein>
<feature type="active site" description="Charge relay system" evidence="5">
    <location>
        <position position="235"/>
    </location>
</feature>
<dbReference type="EMBL" id="AMGY01000003">
    <property type="protein sequence ID" value="EXJ87031.1"/>
    <property type="molecule type" value="Genomic_DNA"/>
</dbReference>
<dbReference type="GeneID" id="19168110"/>
<evidence type="ECO:0000256" key="2">
    <source>
        <dbReference type="ARBA" id="ARBA00009199"/>
    </source>
</evidence>
<feature type="binding site" evidence="6">
    <location>
        <position position="209"/>
    </location>
    <ligand>
        <name>substrate</name>
    </ligand>
</feature>
<sequence length="566" mass="61594">MTGTSAAKANANDYRQIAADKQRQRQGKIPREWLIDFDLRKGKDHDHDATADAAATTTATTTNLLQVPVTCGLLDEVECSITSEYDVTALLEKIKSGAWSAEQVTVAFCKRAAVAQQLTNCLTEIFFDDAIQRARQLDQERREAPGRQLRPLHGLPISLKDSFQVAGQDTSTGLACFVDEPAGQNSALAALLLDLGAVLYCKTNLPQTIMTGDSDNNVFGRTLNPHNLALTAGGSSGGEGALIALRGSLLGVGTDIAGSIRIPSLCNGIYGLRTSVGLVPHDGVRDLSVPGTDAVRSAAGPMATSVRDCRLFMKAVMESETWRYDSSVVSVPWRNLQERKKLRIGVVHDNGIHTPSPPVRRGLNQAVQLLQGRDDVETVSLTLPGVGQIYQDLVKYWAPLGAEHLSALFAQTGEPTIPSLEALGLMAVEGTTMKEYLELNARREDAAERYLRLFCHHRLDAILMPVAPHTAVPWDTWSGASYTGIWNYLDYPAIVLPVDKVRETDVADDVANAKYGPDDANLYRLYTGPELYRDAPIGVQLVGYRQMDEELLNTATVLDSIINGKR</sequence>
<comment type="caution">
    <text evidence="8">The sequence shown here is derived from an EMBL/GenBank/DDBJ whole genome shotgun (WGS) entry which is preliminary data.</text>
</comment>
<comment type="similarity">
    <text evidence="2">Belongs to the amidase family.</text>
</comment>
<dbReference type="GO" id="GO:0004040">
    <property type="term" value="F:amidase activity"/>
    <property type="evidence" value="ECO:0007669"/>
    <property type="project" value="UniProtKB-EC"/>
</dbReference>
<dbReference type="PIRSF" id="PIRSF001221">
    <property type="entry name" value="Amidase_fungi"/>
    <property type="match status" value="1"/>
</dbReference>
<dbReference type="SUPFAM" id="SSF75304">
    <property type="entry name" value="Amidase signature (AS) enzymes"/>
    <property type="match status" value="1"/>
</dbReference>
<dbReference type="PANTHER" id="PTHR46072:SF3">
    <property type="entry name" value="AMIDASE"/>
    <property type="match status" value="1"/>
</dbReference>
<dbReference type="InterPro" id="IPR023631">
    <property type="entry name" value="Amidase_dom"/>
</dbReference>
<accession>W9YCQ6</accession>
<dbReference type="RefSeq" id="XP_007732310.1">
    <property type="nucleotide sequence ID" value="XM_007734120.1"/>
</dbReference>
<dbReference type="AlphaFoldDB" id="W9YCQ6"/>
<organism evidence="8 9">
    <name type="scientific">Capronia epimyces CBS 606.96</name>
    <dbReference type="NCBI Taxonomy" id="1182542"/>
    <lineage>
        <taxon>Eukaryota</taxon>
        <taxon>Fungi</taxon>
        <taxon>Dikarya</taxon>
        <taxon>Ascomycota</taxon>
        <taxon>Pezizomycotina</taxon>
        <taxon>Eurotiomycetes</taxon>
        <taxon>Chaetothyriomycetidae</taxon>
        <taxon>Chaetothyriales</taxon>
        <taxon>Herpotrichiellaceae</taxon>
        <taxon>Capronia</taxon>
    </lineage>
</organism>
<feature type="binding site" evidence="6">
    <location>
        <position position="235"/>
    </location>
    <ligand>
        <name>substrate</name>
    </ligand>
</feature>
<dbReference type="eggNOG" id="KOG1212">
    <property type="taxonomic scope" value="Eukaryota"/>
</dbReference>
<evidence type="ECO:0000313" key="8">
    <source>
        <dbReference type="EMBL" id="EXJ87031.1"/>
    </source>
</evidence>
<dbReference type="PROSITE" id="PS00571">
    <property type="entry name" value="AMIDASES"/>
    <property type="match status" value="1"/>
</dbReference>
<feature type="active site" description="Charge relay system" evidence="5">
    <location>
        <position position="160"/>
    </location>
</feature>
<name>W9YCQ6_9EURO</name>
<keyword evidence="9" id="KW-1185">Reference proteome</keyword>
<feature type="active site" description="Acyl-ester intermediate" evidence="5">
    <location>
        <position position="259"/>
    </location>
</feature>
<dbReference type="HOGENOM" id="CLU_009600_9_2_1"/>
<evidence type="ECO:0000313" key="9">
    <source>
        <dbReference type="Proteomes" id="UP000019478"/>
    </source>
</evidence>
<feature type="binding site" evidence="6">
    <location>
        <begin position="256"/>
        <end position="259"/>
    </location>
    <ligand>
        <name>substrate</name>
    </ligand>
</feature>
<comment type="catalytic activity">
    <reaction evidence="1">
        <text>a monocarboxylic acid amide + H2O = a monocarboxylate + NH4(+)</text>
        <dbReference type="Rhea" id="RHEA:12020"/>
        <dbReference type="ChEBI" id="CHEBI:15377"/>
        <dbReference type="ChEBI" id="CHEBI:28938"/>
        <dbReference type="ChEBI" id="CHEBI:35757"/>
        <dbReference type="ChEBI" id="CHEBI:83628"/>
        <dbReference type="EC" id="3.5.1.4"/>
    </reaction>
</comment>
<evidence type="ECO:0000256" key="5">
    <source>
        <dbReference type="PIRSR" id="PIRSR001221-1"/>
    </source>
</evidence>
<reference evidence="8 9" key="1">
    <citation type="submission" date="2013-03" db="EMBL/GenBank/DDBJ databases">
        <title>The Genome Sequence of Capronia epimyces CBS 606.96.</title>
        <authorList>
            <consortium name="The Broad Institute Genomics Platform"/>
            <person name="Cuomo C."/>
            <person name="de Hoog S."/>
            <person name="Gorbushina A."/>
            <person name="Walker B."/>
            <person name="Young S.K."/>
            <person name="Zeng Q."/>
            <person name="Gargeya S."/>
            <person name="Fitzgerald M."/>
            <person name="Haas B."/>
            <person name="Abouelleil A."/>
            <person name="Allen A.W."/>
            <person name="Alvarado L."/>
            <person name="Arachchi H.M."/>
            <person name="Berlin A.M."/>
            <person name="Chapman S.B."/>
            <person name="Gainer-Dewar J."/>
            <person name="Goldberg J."/>
            <person name="Griggs A."/>
            <person name="Gujja S."/>
            <person name="Hansen M."/>
            <person name="Howarth C."/>
            <person name="Imamovic A."/>
            <person name="Ireland A."/>
            <person name="Larimer J."/>
            <person name="McCowan C."/>
            <person name="Murphy C."/>
            <person name="Pearson M."/>
            <person name="Poon T.W."/>
            <person name="Priest M."/>
            <person name="Roberts A."/>
            <person name="Saif S."/>
            <person name="Shea T."/>
            <person name="Sisk P."/>
            <person name="Sykes S."/>
            <person name="Wortman J."/>
            <person name="Nusbaum C."/>
            <person name="Birren B."/>
        </authorList>
    </citation>
    <scope>NUCLEOTIDE SEQUENCE [LARGE SCALE GENOMIC DNA]</scope>
    <source>
        <strain evidence="8 9">CBS 606.96</strain>
    </source>
</reference>
<dbReference type="PANTHER" id="PTHR46072">
    <property type="entry name" value="AMIDASE-RELATED-RELATED"/>
    <property type="match status" value="1"/>
</dbReference>
<gene>
    <name evidence="8" type="ORF">A1O3_03988</name>
</gene>
<evidence type="ECO:0000256" key="3">
    <source>
        <dbReference type="ARBA" id="ARBA00012922"/>
    </source>
</evidence>
<evidence type="ECO:0000259" key="7">
    <source>
        <dbReference type="Pfam" id="PF01425"/>
    </source>
</evidence>
<feature type="domain" description="Amidase" evidence="7">
    <location>
        <begin position="104"/>
        <end position="552"/>
    </location>
</feature>
<dbReference type="EC" id="3.5.1.4" evidence="3"/>